<protein>
    <submittedName>
        <fullName evidence="1">Uncharacterized protein</fullName>
    </submittedName>
</protein>
<name>Q7SHJ6_NEUCR</name>
<keyword evidence="2" id="KW-1185">Reference proteome</keyword>
<dbReference type="RefSeq" id="XP_965590.2">
    <property type="nucleotide sequence ID" value="XM_960497.2"/>
</dbReference>
<evidence type="ECO:0000313" key="2">
    <source>
        <dbReference type="Proteomes" id="UP000001805"/>
    </source>
</evidence>
<dbReference type="KEGG" id="ncr:NCU02908"/>
<dbReference type="InParanoid" id="Q7SHJ6"/>
<gene>
    <name evidence="1" type="ORF">NCU02908</name>
</gene>
<dbReference type="AlphaFoldDB" id="Q7SHJ6"/>
<dbReference type="OrthoDB" id="4579383at2759"/>
<reference evidence="1 2" key="1">
    <citation type="journal article" date="2003" name="Nature">
        <title>The genome sequence of the filamentous fungus Neurospora crassa.</title>
        <authorList>
            <person name="Galagan J.E."/>
            <person name="Calvo S.E."/>
            <person name="Borkovich K.A."/>
            <person name="Selker E.U."/>
            <person name="Read N.D."/>
            <person name="Jaffe D."/>
            <person name="FitzHugh W."/>
            <person name="Ma L.J."/>
            <person name="Smirnov S."/>
            <person name="Purcell S."/>
            <person name="Rehman B."/>
            <person name="Elkins T."/>
            <person name="Engels R."/>
            <person name="Wang S."/>
            <person name="Nielsen C.B."/>
            <person name="Butler J."/>
            <person name="Endrizzi M."/>
            <person name="Qui D."/>
            <person name="Ianakiev P."/>
            <person name="Bell-Pedersen D."/>
            <person name="Nelson M.A."/>
            <person name="Werner-Washburne M."/>
            <person name="Selitrennikoff C.P."/>
            <person name="Kinsey J.A."/>
            <person name="Braun E.L."/>
            <person name="Zelter A."/>
            <person name="Schulte U."/>
            <person name="Kothe G.O."/>
            <person name="Jedd G."/>
            <person name="Mewes W."/>
            <person name="Staben C."/>
            <person name="Marcotte E."/>
            <person name="Greenberg D."/>
            <person name="Roy A."/>
            <person name="Foley K."/>
            <person name="Naylor J."/>
            <person name="Stange-Thomann N."/>
            <person name="Barrett R."/>
            <person name="Gnerre S."/>
            <person name="Kamal M."/>
            <person name="Kamvysselis M."/>
            <person name="Mauceli E."/>
            <person name="Bielke C."/>
            <person name="Rudd S."/>
            <person name="Frishman D."/>
            <person name="Krystofova S."/>
            <person name="Rasmussen C."/>
            <person name="Metzenberg R.L."/>
            <person name="Perkins D.D."/>
            <person name="Kroken S."/>
            <person name="Cogoni C."/>
            <person name="Macino G."/>
            <person name="Catcheside D."/>
            <person name="Li W."/>
            <person name="Pratt R.J."/>
            <person name="Osmani S.A."/>
            <person name="DeSouza C.P."/>
            <person name="Glass L."/>
            <person name="Orbach M.J."/>
            <person name="Berglund J.A."/>
            <person name="Voelker R."/>
            <person name="Yarden O."/>
            <person name="Plamann M."/>
            <person name="Seiler S."/>
            <person name="Dunlap J."/>
            <person name="Radford A."/>
            <person name="Aramayo R."/>
            <person name="Natvig D.O."/>
            <person name="Alex L.A."/>
            <person name="Mannhaupt G."/>
            <person name="Ebbole D.J."/>
            <person name="Freitag M."/>
            <person name="Paulsen I."/>
            <person name="Sachs M.S."/>
            <person name="Lander E.S."/>
            <person name="Nusbaum C."/>
            <person name="Birren B."/>
        </authorList>
    </citation>
    <scope>NUCLEOTIDE SEQUENCE [LARGE SCALE GENOMIC DNA]</scope>
    <source>
        <strain evidence="2">ATCC 24698 / 74-OR23-1A / CBS 708.71 / DSM 1257 / FGSC 987</strain>
    </source>
</reference>
<accession>Q7SHJ6</accession>
<sequence>MLRLPTPPSSLKLIAFEPKATDVDKIFFYTNNNATSPYYVDTLAHGFRCLLDLSPEALAAGRLAAYLSNGESIIFDETGMHYYGAGCNTTTSVAISNFLAQLAGLPDASPSSGADQRGRRIRKRDLPETNFTVAVQFCRHPEHYRMGHTLLDMPISRRQQQREKL</sequence>
<dbReference type="Proteomes" id="UP000001805">
    <property type="component" value="Chromosome 1, Linkage Group I"/>
</dbReference>
<evidence type="ECO:0000313" key="1">
    <source>
        <dbReference type="EMBL" id="EAA36354.2"/>
    </source>
</evidence>
<dbReference type="GeneID" id="3881770"/>
<organism evidence="1 2">
    <name type="scientific">Neurospora crassa (strain ATCC 24698 / 74-OR23-1A / CBS 708.71 / DSM 1257 / FGSC 987)</name>
    <dbReference type="NCBI Taxonomy" id="367110"/>
    <lineage>
        <taxon>Eukaryota</taxon>
        <taxon>Fungi</taxon>
        <taxon>Dikarya</taxon>
        <taxon>Ascomycota</taxon>
        <taxon>Pezizomycotina</taxon>
        <taxon>Sordariomycetes</taxon>
        <taxon>Sordariomycetidae</taxon>
        <taxon>Sordariales</taxon>
        <taxon>Sordariaceae</taxon>
        <taxon>Neurospora</taxon>
    </lineage>
</organism>
<dbReference type="HOGENOM" id="CLU_1639451_0_0_1"/>
<proteinExistence type="predicted"/>
<dbReference type="EMBL" id="CM002236">
    <property type="protein sequence ID" value="EAA36354.2"/>
    <property type="molecule type" value="Genomic_DNA"/>
</dbReference>
<dbReference type="VEuPathDB" id="FungiDB:NCU02908"/>